<keyword evidence="10" id="KW-0645">Protease</keyword>
<dbReference type="InterPro" id="IPR035952">
    <property type="entry name" value="Rhomboid-like_sf"/>
</dbReference>
<keyword evidence="5 7" id="KW-1133">Transmembrane helix</keyword>
<dbReference type="Pfam" id="PF01694">
    <property type="entry name" value="Rhomboid"/>
    <property type="match status" value="1"/>
</dbReference>
<keyword evidence="6 7" id="KW-0472">Membrane</keyword>
<evidence type="ECO:0000256" key="5">
    <source>
        <dbReference type="ARBA" id="ARBA00022989"/>
    </source>
</evidence>
<feature type="transmembrane region" description="Helical" evidence="7">
    <location>
        <begin position="138"/>
        <end position="155"/>
    </location>
</feature>
<feature type="transmembrane region" description="Helical" evidence="7">
    <location>
        <begin position="20"/>
        <end position="40"/>
    </location>
</feature>
<dbReference type="EC" id="3.4.21.105" evidence="10"/>
<feature type="transmembrane region" description="Helical" evidence="7">
    <location>
        <begin position="106"/>
        <end position="126"/>
    </location>
</feature>
<evidence type="ECO:0000256" key="7">
    <source>
        <dbReference type="SAM" id="Phobius"/>
    </source>
</evidence>
<dbReference type="PANTHER" id="PTHR43731:SF14">
    <property type="entry name" value="PRESENILIN-ASSOCIATED RHOMBOID-LIKE PROTEIN, MITOCHONDRIAL"/>
    <property type="match status" value="1"/>
</dbReference>
<sequence length="299" mass="34202">MSISSEIRDSFKYGSVLTRLIYVNIGVFLIFRFIQLFMVLSGNQPSVILPWLTAFSVPADYLELLRHFWTPVTYMFLHFDFLHLLFNVLYLYWFGRLFMHIIGESYLLRTYLIGGLAGALAFFLAYNFLPVFYGNDNAILMGASASVMAVLFTVARYEPNHKVYLLFFGEVRLKYIALAALIIDLISISNLNNTGGHLAHIGGSLVGLLLGWRWSVKGLPDSRTFMSSPLQDVKNKLSRKPKLSVAHKRPLTDYEYNALKVRRQKELDRILEKIKSNGYESLTAEEKRTLFDASKEGDI</sequence>
<feature type="domain" description="DUF6576" evidence="9">
    <location>
        <begin position="253"/>
        <end position="295"/>
    </location>
</feature>
<dbReference type="GO" id="GO:0006508">
    <property type="term" value="P:proteolysis"/>
    <property type="evidence" value="ECO:0007669"/>
    <property type="project" value="UniProtKB-KW"/>
</dbReference>
<keyword evidence="4 10" id="KW-0378">Hydrolase</keyword>
<keyword evidence="3 7" id="KW-0812">Transmembrane</keyword>
<dbReference type="EMBL" id="CP098400">
    <property type="protein sequence ID" value="URW79959.1"/>
    <property type="molecule type" value="Genomic_DNA"/>
</dbReference>
<dbReference type="KEGG" id="alkq:M9189_01120"/>
<evidence type="ECO:0000256" key="3">
    <source>
        <dbReference type="ARBA" id="ARBA00022692"/>
    </source>
</evidence>
<evidence type="ECO:0000313" key="11">
    <source>
        <dbReference type="Proteomes" id="UP001056426"/>
    </source>
</evidence>
<dbReference type="AlphaFoldDB" id="A0A9J6ZQS0"/>
<organism evidence="10 11">
    <name type="scientific">Xiashengella succiniciproducens</name>
    <dbReference type="NCBI Taxonomy" id="2949635"/>
    <lineage>
        <taxon>Bacteria</taxon>
        <taxon>Pseudomonadati</taxon>
        <taxon>Bacteroidota</taxon>
        <taxon>Bacteroidia</taxon>
        <taxon>Marinilabiliales</taxon>
        <taxon>Marinilabiliaceae</taxon>
        <taxon>Xiashengella</taxon>
    </lineage>
</organism>
<dbReference type="PANTHER" id="PTHR43731">
    <property type="entry name" value="RHOMBOID PROTEASE"/>
    <property type="match status" value="1"/>
</dbReference>
<evidence type="ECO:0000259" key="9">
    <source>
        <dbReference type="Pfam" id="PF20216"/>
    </source>
</evidence>
<dbReference type="GO" id="GO:0016020">
    <property type="term" value="C:membrane"/>
    <property type="evidence" value="ECO:0007669"/>
    <property type="project" value="UniProtKB-SubCell"/>
</dbReference>
<comment type="similarity">
    <text evidence="2">Belongs to the peptidase S54 family.</text>
</comment>
<accession>A0A9J6ZQS0</accession>
<feature type="transmembrane region" description="Helical" evidence="7">
    <location>
        <begin position="175"/>
        <end position="192"/>
    </location>
</feature>
<comment type="subcellular location">
    <subcellularLocation>
        <location evidence="1">Membrane</location>
        <topology evidence="1">Multi-pass membrane protein</topology>
    </subcellularLocation>
</comment>
<dbReference type="Proteomes" id="UP001056426">
    <property type="component" value="Chromosome"/>
</dbReference>
<evidence type="ECO:0000259" key="8">
    <source>
        <dbReference type="Pfam" id="PF01694"/>
    </source>
</evidence>
<dbReference type="SUPFAM" id="SSF144091">
    <property type="entry name" value="Rhomboid-like"/>
    <property type="match status" value="1"/>
</dbReference>
<feature type="domain" description="Peptidase S54 rhomboid" evidence="8">
    <location>
        <begin position="67"/>
        <end position="213"/>
    </location>
</feature>
<dbReference type="Pfam" id="PF20216">
    <property type="entry name" value="DUF6576"/>
    <property type="match status" value="1"/>
</dbReference>
<dbReference type="Gene3D" id="1.20.1540.10">
    <property type="entry name" value="Rhomboid-like"/>
    <property type="match status" value="1"/>
</dbReference>
<evidence type="ECO:0000256" key="1">
    <source>
        <dbReference type="ARBA" id="ARBA00004141"/>
    </source>
</evidence>
<feature type="transmembrane region" description="Helical" evidence="7">
    <location>
        <begin position="72"/>
        <end position="94"/>
    </location>
</feature>
<keyword evidence="11" id="KW-1185">Reference proteome</keyword>
<dbReference type="InterPro" id="IPR022764">
    <property type="entry name" value="Peptidase_S54_rhomboid_dom"/>
</dbReference>
<dbReference type="InterPro" id="IPR046483">
    <property type="entry name" value="DUF6576"/>
</dbReference>
<dbReference type="InterPro" id="IPR050925">
    <property type="entry name" value="Rhomboid_protease_S54"/>
</dbReference>
<evidence type="ECO:0000313" key="10">
    <source>
        <dbReference type="EMBL" id="URW79959.1"/>
    </source>
</evidence>
<evidence type="ECO:0000256" key="6">
    <source>
        <dbReference type="ARBA" id="ARBA00023136"/>
    </source>
</evidence>
<gene>
    <name evidence="10" type="ORF">M9189_01120</name>
</gene>
<feature type="transmembrane region" description="Helical" evidence="7">
    <location>
        <begin position="198"/>
        <end position="216"/>
    </location>
</feature>
<name>A0A9J6ZQS0_9BACT</name>
<proteinExistence type="inferred from homology"/>
<reference evidence="10" key="1">
    <citation type="submission" date="2022-05" db="EMBL/GenBank/DDBJ databases">
        <authorList>
            <person name="Sun X."/>
        </authorList>
    </citation>
    <scope>NUCLEOTIDE SEQUENCE</scope>
    <source>
        <strain evidence="10">Ai-910</strain>
    </source>
</reference>
<evidence type="ECO:0000256" key="2">
    <source>
        <dbReference type="ARBA" id="ARBA00009045"/>
    </source>
</evidence>
<dbReference type="RefSeq" id="WP_250724071.1">
    <property type="nucleotide sequence ID" value="NZ_CP098400.1"/>
</dbReference>
<evidence type="ECO:0000256" key="4">
    <source>
        <dbReference type="ARBA" id="ARBA00022801"/>
    </source>
</evidence>
<dbReference type="GO" id="GO:0004252">
    <property type="term" value="F:serine-type endopeptidase activity"/>
    <property type="evidence" value="ECO:0007669"/>
    <property type="project" value="InterPro"/>
</dbReference>
<reference evidence="10" key="2">
    <citation type="submission" date="2022-06" db="EMBL/GenBank/DDBJ databases">
        <title>Xiashengella guii gen. nov. sp. nov., a bacterium isolated form anaerobic digestion tank.</title>
        <authorList>
            <person name="Huang H."/>
        </authorList>
    </citation>
    <scope>NUCLEOTIDE SEQUENCE</scope>
    <source>
        <strain evidence="10">Ai-910</strain>
    </source>
</reference>
<protein>
    <submittedName>
        <fullName evidence="10">Rhomboid family intramembrane serine protease</fullName>
        <ecNumber evidence="10">3.4.21.105</ecNumber>
    </submittedName>
</protein>